<feature type="compositionally biased region" description="Low complexity" evidence="1">
    <location>
        <begin position="173"/>
        <end position="183"/>
    </location>
</feature>
<accession>A0A2B4S4F9</accession>
<evidence type="ECO:0000313" key="2">
    <source>
        <dbReference type="EMBL" id="PFX25584.1"/>
    </source>
</evidence>
<feature type="compositionally biased region" description="Polar residues" evidence="1">
    <location>
        <begin position="482"/>
        <end position="497"/>
    </location>
</feature>
<comment type="caution">
    <text evidence="2">The sequence shown here is derived from an EMBL/GenBank/DDBJ whole genome shotgun (WGS) entry which is preliminary data.</text>
</comment>
<sequence length="693" mass="76350">MADSDSGTHVTDISERLQDDFELRKEAMLQTVTEIGRNLSNETISQRNSIEISGEDISWKRSNSTPSGHQRRNSTGSTPRLIRHVSSRTTSPAPITQSRVSSPSRFSVTRAPGSAFHVPIQTPSPGRHVPHRVTSPPRLAPSHSVSPTRHLTNRLSNPARHPVTRGPSPAQLPSSRVNSPASRVPRRRAANAGRAVGRETTPRNNLVIANVHTTPRRYRKANGVVNSARHSAPNRVRQTAAQTSVSYGGALSEGDGAGFLRSLDSIPTHSGSRSAYDFVDASKRKPSKRQANATHVDITDIDLSALEEQEVVIDQVDDKPWLPTGIYAVFLLTLWTAVLRLSDGVEANGPVACSAGEETRLWICAASFSLAQGLAEAFWQRKNMFKVLFSMLCLFAYFIISHVQPLSCRFGEDRVTEISKWQSAMNFFVSALLVVGIYKHILETIQNQRIMKEKTIQKRQWEDTEDSEFEGLPEGRKIARNSPATSKDNSSAEITATTKEESLDFPGKPKLVLSVASGYFVGKCNSLSMETTSKKGESVGKIVPCIILPDHDSVNIRSTACNRLENHPCVQYSRKFGSLPHLRVDAEKKKRPSSWNSESSPRGNDLVSVSNQNLGLRGEAVPLSSSPSQRRNRKEGSLSPKNQHLGRPASSLDRSGRVVDRFVIRAKSWGKGDEITDCVVQQNRKIDIFLPSV</sequence>
<evidence type="ECO:0000256" key="1">
    <source>
        <dbReference type="SAM" id="MobiDB-lite"/>
    </source>
</evidence>
<reference evidence="3" key="1">
    <citation type="journal article" date="2017" name="bioRxiv">
        <title>Comparative analysis of the genomes of Stylophora pistillata and Acropora digitifera provides evidence for extensive differences between species of corals.</title>
        <authorList>
            <person name="Voolstra C.R."/>
            <person name="Li Y."/>
            <person name="Liew Y.J."/>
            <person name="Baumgarten S."/>
            <person name="Zoccola D."/>
            <person name="Flot J.-F."/>
            <person name="Tambutte S."/>
            <person name="Allemand D."/>
            <person name="Aranda M."/>
        </authorList>
    </citation>
    <scope>NUCLEOTIDE SEQUENCE [LARGE SCALE GENOMIC DNA]</scope>
</reference>
<dbReference type="OrthoDB" id="5963752at2759"/>
<organism evidence="2 3">
    <name type="scientific">Stylophora pistillata</name>
    <name type="common">Smooth cauliflower coral</name>
    <dbReference type="NCBI Taxonomy" id="50429"/>
    <lineage>
        <taxon>Eukaryota</taxon>
        <taxon>Metazoa</taxon>
        <taxon>Cnidaria</taxon>
        <taxon>Anthozoa</taxon>
        <taxon>Hexacorallia</taxon>
        <taxon>Scleractinia</taxon>
        <taxon>Astrocoeniina</taxon>
        <taxon>Pocilloporidae</taxon>
        <taxon>Stylophora</taxon>
    </lineage>
</organism>
<protein>
    <submittedName>
        <fullName evidence="2">Uncharacterized protein</fullName>
    </submittedName>
</protein>
<feature type="compositionally biased region" description="Polar residues" evidence="1">
    <location>
        <begin position="593"/>
        <end position="614"/>
    </location>
</feature>
<name>A0A2B4S4F9_STYPI</name>
<proteinExistence type="predicted"/>
<feature type="compositionally biased region" description="Polar residues" evidence="1">
    <location>
        <begin position="87"/>
        <end position="107"/>
    </location>
</feature>
<dbReference type="AlphaFoldDB" id="A0A2B4S4F9"/>
<feature type="region of interest" description="Disordered" evidence="1">
    <location>
        <begin position="462"/>
        <end position="500"/>
    </location>
</feature>
<feature type="compositionally biased region" description="Polar residues" evidence="1">
    <location>
        <begin position="143"/>
        <end position="156"/>
    </location>
</feature>
<keyword evidence="3" id="KW-1185">Reference proteome</keyword>
<feature type="region of interest" description="Disordered" evidence="1">
    <location>
        <begin position="55"/>
        <end position="204"/>
    </location>
</feature>
<feature type="compositionally biased region" description="Polar residues" evidence="1">
    <location>
        <begin position="60"/>
        <end position="78"/>
    </location>
</feature>
<evidence type="ECO:0000313" key="3">
    <source>
        <dbReference type="Proteomes" id="UP000225706"/>
    </source>
</evidence>
<dbReference type="EMBL" id="LSMT01000147">
    <property type="protein sequence ID" value="PFX25584.1"/>
    <property type="molecule type" value="Genomic_DNA"/>
</dbReference>
<gene>
    <name evidence="2" type="ORF">AWC38_SpisGene9789</name>
</gene>
<dbReference type="Proteomes" id="UP000225706">
    <property type="component" value="Unassembled WGS sequence"/>
</dbReference>
<feature type="region of interest" description="Disordered" evidence="1">
    <location>
        <begin position="583"/>
        <end position="652"/>
    </location>
</feature>